<keyword evidence="1" id="KW-0472">Membrane</keyword>
<name>A0A7X0JTG5_9GAMM</name>
<dbReference type="PANTHER" id="PTHR30012">
    <property type="entry name" value="GENERAL SECRETION PATHWAY PROTEIN"/>
    <property type="match status" value="1"/>
</dbReference>
<keyword evidence="1" id="KW-1133">Transmembrane helix</keyword>
<gene>
    <name evidence="2" type="ORF">HNR48_002204</name>
</gene>
<dbReference type="EMBL" id="JACHHT010000002">
    <property type="protein sequence ID" value="MBB6521919.1"/>
    <property type="molecule type" value="Genomic_DNA"/>
</dbReference>
<comment type="caution">
    <text evidence="2">The sequence shown here is derived from an EMBL/GenBank/DDBJ whole genome shotgun (WGS) entry which is preliminary data.</text>
</comment>
<dbReference type="AlphaFoldDB" id="A0A7X0JTG5"/>
<evidence type="ECO:0000256" key="1">
    <source>
        <dbReference type="SAM" id="Phobius"/>
    </source>
</evidence>
<dbReference type="Proteomes" id="UP000528457">
    <property type="component" value="Unassembled WGS sequence"/>
</dbReference>
<feature type="transmembrane region" description="Helical" evidence="1">
    <location>
        <begin position="296"/>
        <end position="319"/>
    </location>
</feature>
<sequence>MITNESAMDRISVVSRMLAYQQDQGESMVSALAKTKSSLPAHYDDSIEAIKNIITGDEDVVFTGYGAGPFRIFAVLAGLIRKEDGDVSQLFIGAKEYIQEAVIQAREYWSGFNSLIAYLVVVFILAITVIAIFTKKVMPGFEEVFSNFGAELPTLTKFILVNESMFMLVTGILTLCVLICVASSYHVRKQVAQLRPLSSICRWIPGVRSLDDIYSYFLFVHFANVLTNARVEGVASFNHAKDLSMLTDKKTSKFSVWWDAVKAAQEVGVLDQEIEYQVSHINTLFSRQMILLRESVTLITQISLGLLIGLFVIAMYLPIFMLGSAI</sequence>
<keyword evidence="3" id="KW-1185">Reference proteome</keyword>
<dbReference type="InterPro" id="IPR003004">
    <property type="entry name" value="GspF/PilC"/>
</dbReference>
<protein>
    <submittedName>
        <fullName evidence="2">Type II secretory pathway component PulF</fullName>
    </submittedName>
</protein>
<dbReference type="RefSeq" id="WP_166847202.1">
    <property type="nucleotide sequence ID" value="NZ_JAAONY010000002.1"/>
</dbReference>
<dbReference type="InParanoid" id="A0A7X0JTG5"/>
<evidence type="ECO:0000313" key="3">
    <source>
        <dbReference type="Proteomes" id="UP000528457"/>
    </source>
</evidence>
<evidence type="ECO:0000313" key="2">
    <source>
        <dbReference type="EMBL" id="MBB6521919.1"/>
    </source>
</evidence>
<dbReference type="PANTHER" id="PTHR30012:SF0">
    <property type="entry name" value="TYPE II SECRETION SYSTEM PROTEIN F-RELATED"/>
    <property type="match status" value="1"/>
</dbReference>
<keyword evidence="1" id="KW-0812">Transmembrane</keyword>
<feature type="transmembrane region" description="Helical" evidence="1">
    <location>
        <begin position="115"/>
        <end position="134"/>
    </location>
</feature>
<organism evidence="2 3">
    <name type="scientific">Pseudoteredinibacter isoporae</name>
    <dbReference type="NCBI Taxonomy" id="570281"/>
    <lineage>
        <taxon>Bacteria</taxon>
        <taxon>Pseudomonadati</taxon>
        <taxon>Pseudomonadota</taxon>
        <taxon>Gammaproteobacteria</taxon>
        <taxon>Cellvibrionales</taxon>
        <taxon>Cellvibrionaceae</taxon>
        <taxon>Pseudoteredinibacter</taxon>
    </lineage>
</organism>
<feature type="transmembrane region" description="Helical" evidence="1">
    <location>
        <begin position="165"/>
        <end position="187"/>
    </location>
</feature>
<proteinExistence type="predicted"/>
<reference evidence="2 3" key="1">
    <citation type="submission" date="2020-08" db="EMBL/GenBank/DDBJ databases">
        <title>Genomic Encyclopedia of Type Strains, Phase IV (KMG-IV): sequencing the most valuable type-strain genomes for metagenomic binning, comparative biology and taxonomic classification.</title>
        <authorList>
            <person name="Goeker M."/>
        </authorList>
    </citation>
    <scope>NUCLEOTIDE SEQUENCE [LARGE SCALE GENOMIC DNA]</scope>
    <source>
        <strain evidence="2 3">DSM 22368</strain>
    </source>
</reference>
<accession>A0A7X0JTG5</accession>